<accession>A0A239JUJ1</accession>
<feature type="compositionally biased region" description="Low complexity" evidence="6">
    <location>
        <begin position="14"/>
        <end position="23"/>
    </location>
</feature>
<evidence type="ECO:0000313" key="8">
    <source>
        <dbReference type="EMBL" id="SNT08544.1"/>
    </source>
</evidence>
<dbReference type="CDD" id="cd16429">
    <property type="entry name" value="VirB10"/>
    <property type="match status" value="1"/>
</dbReference>
<evidence type="ECO:0000256" key="7">
    <source>
        <dbReference type="SAM" id="Phobius"/>
    </source>
</evidence>
<evidence type="ECO:0000256" key="3">
    <source>
        <dbReference type="ARBA" id="ARBA00022692"/>
    </source>
</evidence>
<feature type="region of interest" description="Disordered" evidence="6">
    <location>
        <begin position="69"/>
        <end position="196"/>
    </location>
</feature>
<comment type="subcellular location">
    <subcellularLocation>
        <location evidence="1">Membrane</location>
        <topology evidence="1">Single-pass membrane protein</topology>
    </subcellularLocation>
</comment>
<dbReference type="AlphaFoldDB" id="A0A239JUJ1"/>
<dbReference type="Proteomes" id="UP000198339">
    <property type="component" value="Unassembled WGS sequence"/>
</dbReference>
<name>A0A239JUJ1_9SPHN</name>
<dbReference type="Pfam" id="PF03743">
    <property type="entry name" value="TrbI"/>
    <property type="match status" value="1"/>
</dbReference>
<proteinExistence type="inferred from homology"/>
<sequence length="403" mass="42125">MSAPEREAEEADLEPAAAPPTDAEPLRLGAEPPKVMRLSRKALAILGGASGIAIGGALLYALQPSKPKVSENLYDSDRPNRSELVTGGPGDYGKIPGPGAPLPDDLGRPNPAPRDNGEAVPPIGAPPRADPHITAAGQARARAAQEREGARASGIFLGGGNSSHRQASPIGDSLVRTPPADPQPSQAGADPRRGLLGDVRARPTESMARLADPSSRYVIQAGSVIPAALITGIRSDLPGQITAQVTQNVYDSPTGRILLIPQGSRLIGAYDSEIADGQNRVMLAWDRLILPGGRSISLDRLPGADTAGMAGLADRSDHHWGHMLKGALISALLGAGAELGASDDDRLVRALRRGTQDSIDDTGRQLVERQLRIPPTITVRPGFALRVMVTRDLIMEPLDGGGR</sequence>
<evidence type="ECO:0000256" key="2">
    <source>
        <dbReference type="ARBA" id="ARBA00010265"/>
    </source>
</evidence>
<gene>
    <name evidence="8" type="ORF">SAMN06295955_11141</name>
</gene>
<keyword evidence="9" id="KW-1185">Reference proteome</keyword>
<dbReference type="EMBL" id="FZPA01000011">
    <property type="protein sequence ID" value="SNT08544.1"/>
    <property type="molecule type" value="Genomic_DNA"/>
</dbReference>
<keyword evidence="4 7" id="KW-1133">Transmembrane helix</keyword>
<evidence type="ECO:0000256" key="5">
    <source>
        <dbReference type="ARBA" id="ARBA00023136"/>
    </source>
</evidence>
<protein>
    <submittedName>
        <fullName evidence="8">Type IV secretion system protein VirB10</fullName>
    </submittedName>
</protein>
<dbReference type="InterPro" id="IPR005498">
    <property type="entry name" value="T4SS_VirB10/TraB/TrbI"/>
</dbReference>
<feature type="transmembrane region" description="Helical" evidence="7">
    <location>
        <begin position="42"/>
        <end position="62"/>
    </location>
</feature>
<evidence type="ECO:0000256" key="1">
    <source>
        <dbReference type="ARBA" id="ARBA00004167"/>
    </source>
</evidence>
<keyword evidence="3 7" id="KW-0812">Transmembrane</keyword>
<organism evidence="8 9">
    <name type="scientific">Sphingopyxis indica</name>
    <dbReference type="NCBI Taxonomy" id="436663"/>
    <lineage>
        <taxon>Bacteria</taxon>
        <taxon>Pseudomonadati</taxon>
        <taxon>Pseudomonadota</taxon>
        <taxon>Alphaproteobacteria</taxon>
        <taxon>Sphingomonadales</taxon>
        <taxon>Sphingomonadaceae</taxon>
        <taxon>Sphingopyxis</taxon>
    </lineage>
</organism>
<evidence type="ECO:0000313" key="9">
    <source>
        <dbReference type="Proteomes" id="UP000198339"/>
    </source>
</evidence>
<reference evidence="8 9" key="1">
    <citation type="submission" date="2017-06" db="EMBL/GenBank/DDBJ databases">
        <authorList>
            <person name="Kim H.J."/>
            <person name="Triplett B.A."/>
        </authorList>
    </citation>
    <scope>NUCLEOTIDE SEQUENCE [LARGE SCALE GENOMIC DNA]</scope>
    <source>
        <strain evidence="8 9">DS15</strain>
    </source>
</reference>
<evidence type="ECO:0000256" key="4">
    <source>
        <dbReference type="ARBA" id="ARBA00022989"/>
    </source>
</evidence>
<dbReference type="Gene3D" id="2.40.128.260">
    <property type="entry name" value="Type IV secretion system, VirB10/TraB/TrbI"/>
    <property type="match status" value="1"/>
</dbReference>
<feature type="region of interest" description="Disordered" evidence="6">
    <location>
        <begin position="1"/>
        <end position="28"/>
    </location>
</feature>
<dbReference type="InterPro" id="IPR042217">
    <property type="entry name" value="T4SS_VirB10/TrbI"/>
</dbReference>
<dbReference type="GO" id="GO:0016020">
    <property type="term" value="C:membrane"/>
    <property type="evidence" value="ECO:0007669"/>
    <property type="project" value="UniProtKB-SubCell"/>
</dbReference>
<evidence type="ECO:0000256" key="6">
    <source>
        <dbReference type="SAM" id="MobiDB-lite"/>
    </source>
</evidence>
<keyword evidence="5 7" id="KW-0472">Membrane</keyword>
<comment type="similarity">
    <text evidence="2">Belongs to the TrbI/VirB10 family.</text>
</comment>